<keyword evidence="8 18" id="KW-0547">Nucleotide-binding</keyword>
<feature type="transmembrane region" description="Helical" evidence="18">
    <location>
        <begin position="265"/>
        <end position="282"/>
    </location>
</feature>
<dbReference type="GO" id="GO:0005524">
    <property type="term" value="F:ATP binding"/>
    <property type="evidence" value="ECO:0007669"/>
    <property type="project" value="UniProtKB-UniRule"/>
</dbReference>
<reference evidence="20 21" key="1">
    <citation type="submission" date="2020-05" db="EMBL/GenBank/DDBJ databases">
        <title>Draft genome sequence of Desulfovibrio psychrotolerans JS1T.</title>
        <authorList>
            <person name="Ueno A."/>
            <person name="Tamazawa S."/>
            <person name="Tamamura S."/>
            <person name="Murakami T."/>
            <person name="Kiyama T."/>
            <person name="Inomata H."/>
            <person name="Amano Y."/>
            <person name="Miyakawa K."/>
            <person name="Tamaki H."/>
            <person name="Naganuma T."/>
            <person name="Kaneko K."/>
        </authorList>
    </citation>
    <scope>NUCLEOTIDE SEQUENCE [LARGE SCALE GENOMIC DNA]</scope>
    <source>
        <strain evidence="20 21">JS1</strain>
    </source>
</reference>
<evidence type="ECO:0000256" key="9">
    <source>
        <dbReference type="ARBA" id="ARBA00022796"/>
    </source>
</evidence>
<keyword evidence="14" id="KW-0406">Ion transport</keyword>
<dbReference type="InterPro" id="IPR001757">
    <property type="entry name" value="P_typ_ATPase"/>
</dbReference>
<gene>
    <name evidence="20" type="ORF">DSM19430T_08160</name>
</gene>
<evidence type="ECO:0000256" key="13">
    <source>
        <dbReference type="ARBA" id="ARBA00023008"/>
    </source>
</evidence>
<dbReference type="SFLD" id="SFLDG00002">
    <property type="entry name" value="C1.7:_P-type_atpase_like"/>
    <property type="match status" value="1"/>
</dbReference>
<dbReference type="Gene3D" id="2.70.150.10">
    <property type="entry name" value="Calcium-transporting ATPase, cytoplasmic transduction domain A"/>
    <property type="match status" value="1"/>
</dbReference>
<dbReference type="FunFam" id="3.30.70.100:FF:000001">
    <property type="entry name" value="ATPase copper transporting beta"/>
    <property type="match status" value="1"/>
</dbReference>
<evidence type="ECO:0000256" key="14">
    <source>
        <dbReference type="ARBA" id="ARBA00023065"/>
    </source>
</evidence>
<evidence type="ECO:0000256" key="11">
    <source>
        <dbReference type="ARBA" id="ARBA00022967"/>
    </source>
</evidence>
<keyword evidence="11" id="KW-1278">Translocase</keyword>
<dbReference type="NCBIfam" id="TIGR01511">
    <property type="entry name" value="ATPase-IB1_Cu"/>
    <property type="match status" value="1"/>
</dbReference>
<evidence type="ECO:0000256" key="15">
    <source>
        <dbReference type="ARBA" id="ARBA00023136"/>
    </source>
</evidence>
<dbReference type="Proteomes" id="UP000503820">
    <property type="component" value="Unassembled WGS sequence"/>
</dbReference>
<keyword evidence="6 18" id="KW-0812">Transmembrane</keyword>
<keyword evidence="9" id="KW-0187">Copper transport</keyword>
<name>A0A7J0BSI3_9BACT</name>
<dbReference type="CDD" id="cd00371">
    <property type="entry name" value="HMA"/>
    <property type="match status" value="2"/>
</dbReference>
<dbReference type="GO" id="GO:0140581">
    <property type="term" value="F:P-type monovalent copper transporter activity"/>
    <property type="evidence" value="ECO:0007669"/>
    <property type="project" value="UniProtKB-EC"/>
</dbReference>
<dbReference type="InterPro" id="IPR008250">
    <property type="entry name" value="ATPase_P-typ_transduc_dom_A_sf"/>
</dbReference>
<evidence type="ECO:0000256" key="2">
    <source>
        <dbReference type="ARBA" id="ARBA00006024"/>
    </source>
</evidence>
<dbReference type="InterPro" id="IPR027256">
    <property type="entry name" value="P-typ_ATPase_IB"/>
</dbReference>
<dbReference type="PANTHER" id="PTHR43520">
    <property type="entry name" value="ATP7, ISOFORM B"/>
    <property type="match status" value="1"/>
</dbReference>
<evidence type="ECO:0000256" key="4">
    <source>
        <dbReference type="ARBA" id="ARBA00022448"/>
    </source>
</evidence>
<feature type="transmembrane region" description="Helical" evidence="18">
    <location>
        <begin position="189"/>
        <end position="207"/>
    </location>
</feature>
<evidence type="ECO:0000256" key="12">
    <source>
        <dbReference type="ARBA" id="ARBA00022989"/>
    </source>
</evidence>
<dbReference type="Gene3D" id="3.40.50.1000">
    <property type="entry name" value="HAD superfamily/HAD-like"/>
    <property type="match status" value="1"/>
</dbReference>
<dbReference type="PROSITE" id="PS01047">
    <property type="entry name" value="HMA_1"/>
    <property type="match status" value="1"/>
</dbReference>
<dbReference type="InterPro" id="IPR023299">
    <property type="entry name" value="ATPase_P-typ_cyto_dom_N"/>
</dbReference>
<dbReference type="InterPro" id="IPR023298">
    <property type="entry name" value="ATPase_P-typ_TM_dom_sf"/>
</dbReference>
<evidence type="ECO:0000256" key="1">
    <source>
        <dbReference type="ARBA" id="ARBA00004651"/>
    </source>
</evidence>
<evidence type="ECO:0000256" key="16">
    <source>
        <dbReference type="ARBA" id="ARBA00033239"/>
    </source>
</evidence>
<dbReference type="PROSITE" id="PS50846">
    <property type="entry name" value="HMA_2"/>
    <property type="match status" value="2"/>
</dbReference>
<keyword evidence="15 18" id="KW-0472">Membrane</keyword>
<dbReference type="InterPro" id="IPR006121">
    <property type="entry name" value="HMA_dom"/>
</dbReference>
<feature type="transmembrane region" description="Helical" evidence="18">
    <location>
        <begin position="776"/>
        <end position="797"/>
    </location>
</feature>
<evidence type="ECO:0000256" key="18">
    <source>
        <dbReference type="RuleBase" id="RU362081"/>
    </source>
</evidence>
<dbReference type="AlphaFoldDB" id="A0A7J0BSI3"/>
<feature type="transmembrane region" description="Helical" evidence="18">
    <location>
        <begin position="803"/>
        <end position="824"/>
    </location>
</feature>
<evidence type="ECO:0000256" key="7">
    <source>
        <dbReference type="ARBA" id="ARBA00022723"/>
    </source>
</evidence>
<dbReference type="FunFam" id="3.40.50.1000:FF:000144">
    <property type="entry name" value="copper-transporting ATPase 1 isoform X2"/>
    <property type="match status" value="1"/>
</dbReference>
<keyword evidence="10 18" id="KW-0067">ATP-binding</keyword>
<dbReference type="NCBIfam" id="TIGR01525">
    <property type="entry name" value="ATPase-IB_hvy"/>
    <property type="match status" value="1"/>
</dbReference>
<dbReference type="GO" id="GO:0005886">
    <property type="term" value="C:plasma membrane"/>
    <property type="evidence" value="ECO:0007669"/>
    <property type="project" value="UniProtKB-SubCell"/>
</dbReference>
<sequence length="831" mass="86405">MEGVEAASVNLASELLDVRFLPDAVTPEAIAERVRAIGFEALLPASQGAEDPEDGDVLRFAIRGMTCAACSARIQRVVGGMDGVDGVEVSLATDTATVRVRPGTVHRELVDAIVARVAQMGFEAQYLTHGPGDVASMWEMQQKETAGRLAAMKARLVPAFAFALPLLVLTMGEMLGMPLPQAISPHHNPLGFALVQLALVLPVMWSGREFYRVGFRNLAQLAPNMDSLIAVGTGAAFVYSLWNTLEIALAGSHAPRNMELAMDLYFEAAAVLIALVSLGKYFETRSRAHTSDAIRGLMELTPDTAILLQAGEQKEIAIAEVHRGDLLLVKPGERIPVDGTITDGRSAVDESMLTGESLPVSKTAGDTVAGGTMNMNGALTMQADRVGADTVLARIIRLVQDAQGSKAPIANMADRVSLYFVPTVMALAVVSGLAWLLAGAEPVFALRIFIAVLVIACPCAMGLATPTSVMVGTGRGAQLGVLIKNGAALEAASKVKTLVFDKTGTLTHGKPELVAVVPLGEFAPGGGEDAGGVVLRMAASLESVSEHPLAAAVVRGARERGLELMPVRDFEAVPGKGVQGVVDGRTVRIGNEAFVLPQEEGTLSAQGAEGRVAGDVRDGMDEQANMGRTPLLVSVDGKVAALLSVADTLKQEAPGVVRRLKDMGIAVVMLTGDNARTARAVAAEAGIDEVIAGVMPDQKDAAIAALQEKSAGVGMVGDGINDAPALARADVGIAMGTGIDVAVEAGDIVLMKGALGGVLTALALSRATVANIRQNLFWAFGYNVLGIPVAMGVLYALFDGPTLSPMIAGGAMALSSVSVVSNALRLRFFKE</sequence>
<evidence type="ECO:0000256" key="6">
    <source>
        <dbReference type="ARBA" id="ARBA00022692"/>
    </source>
</evidence>
<dbReference type="InterPro" id="IPR044492">
    <property type="entry name" value="P_typ_ATPase_HD_dom"/>
</dbReference>
<keyword evidence="21" id="KW-1185">Reference proteome</keyword>
<dbReference type="Pfam" id="PF00122">
    <property type="entry name" value="E1-E2_ATPase"/>
    <property type="match status" value="1"/>
</dbReference>
<dbReference type="PROSITE" id="PS00154">
    <property type="entry name" value="ATPASE_E1_E2"/>
    <property type="match status" value="1"/>
</dbReference>
<dbReference type="Gene3D" id="3.40.1110.10">
    <property type="entry name" value="Calcium-transporting ATPase, cytoplasmic domain N"/>
    <property type="match status" value="1"/>
</dbReference>
<feature type="transmembrane region" description="Helical" evidence="18">
    <location>
        <begin position="444"/>
        <end position="465"/>
    </location>
</feature>
<dbReference type="EC" id="7.2.2.8" evidence="3"/>
<keyword evidence="12 18" id="KW-1133">Transmembrane helix</keyword>
<dbReference type="SUPFAM" id="SSF55008">
    <property type="entry name" value="HMA, heavy metal-associated domain"/>
    <property type="match status" value="2"/>
</dbReference>
<comment type="subcellular location">
    <subcellularLocation>
        <location evidence="1">Cell membrane</location>
        <topology evidence="1">Multi-pass membrane protein</topology>
    </subcellularLocation>
</comment>
<protein>
    <recommendedName>
        <fullName evidence="3">P-type Cu(+) transporter</fullName>
        <ecNumber evidence="3">7.2.2.8</ecNumber>
    </recommendedName>
    <alternativeName>
        <fullName evidence="16">Cu(+)-exporting ATPase</fullName>
    </alternativeName>
</protein>
<dbReference type="EMBL" id="BLVP01000002">
    <property type="protein sequence ID" value="GFM36132.1"/>
    <property type="molecule type" value="Genomic_DNA"/>
</dbReference>
<dbReference type="GO" id="GO:0055070">
    <property type="term" value="P:copper ion homeostasis"/>
    <property type="evidence" value="ECO:0007669"/>
    <property type="project" value="TreeGrafter"/>
</dbReference>
<accession>A0A7J0BSI3</accession>
<dbReference type="PRINTS" id="PR00943">
    <property type="entry name" value="CUATPASE"/>
</dbReference>
<dbReference type="GO" id="GO:0005507">
    <property type="term" value="F:copper ion binding"/>
    <property type="evidence" value="ECO:0007669"/>
    <property type="project" value="TreeGrafter"/>
</dbReference>
<dbReference type="Pfam" id="PF00702">
    <property type="entry name" value="Hydrolase"/>
    <property type="match status" value="1"/>
</dbReference>
<keyword evidence="5 18" id="KW-1003">Cell membrane</keyword>
<dbReference type="SFLD" id="SFLDS00003">
    <property type="entry name" value="Haloacid_Dehalogenase"/>
    <property type="match status" value="1"/>
</dbReference>
<dbReference type="CDD" id="cd02094">
    <property type="entry name" value="P-type_ATPase_Cu-like"/>
    <property type="match status" value="1"/>
</dbReference>
<dbReference type="SUPFAM" id="SSF56784">
    <property type="entry name" value="HAD-like"/>
    <property type="match status" value="1"/>
</dbReference>
<dbReference type="Pfam" id="PF00403">
    <property type="entry name" value="HMA"/>
    <property type="match status" value="1"/>
</dbReference>
<dbReference type="NCBIfam" id="TIGR01494">
    <property type="entry name" value="ATPase_P-type"/>
    <property type="match status" value="2"/>
</dbReference>
<keyword evidence="7 18" id="KW-0479">Metal-binding</keyword>
<dbReference type="PANTHER" id="PTHR43520:SF8">
    <property type="entry name" value="P-TYPE CU(+) TRANSPORTER"/>
    <property type="match status" value="1"/>
</dbReference>
<evidence type="ECO:0000313" key="21">
    <source>
        <dbReference type="Proteomes" id="UP000503820"/>
    </source>
</evidence>
<dbReference type="SUPFAM" id="SSF81665">
    <property type="entry name" value="Calcium ATPase, transmembrane domain M"/>
    <property type="match status" value="1"/>
</dbReference>
<dbReference type="InterPro" id="IPR023214">
    <property type="entry name" value="HAD_sf"/>
</dbReference>
<proteinExistence type="inferred from homology"/>
<evidence type="ECO:0000313" key="20">
    <source>
        <dbReference type="EMBL" id="GFM36132.1"/>
    </source>
</evidence>
<dbReference type="GO" id="GO:0016887">
    <property type="term" value="F:ATP hydrolysis activity"/>
    <property type="evidence" value="ECO:0007669"/>
    <property type="project" value="InterPro"/>
</dbReference>
<feature type="transmembrane region" description="Helical" evidence="18">
    <location>
        <begin position="416"/>
        <end position="438"/>
    </location>
</feature>
<dbReference type="GO" id="GO:0043682">
    <property type="term" value="F:P-type divalent copper transporter activity"/>
    <property type="evidence" value="ECO:0007669"/>
    <property type="project" value="TreeGrafter"/>
</dbReference>
<dbReference type="InterPro" id="IPR018303">
    <property type="entry name" value="ATPase_P-typ_P_site"/>
</dbReference>
<comment type="similarity">
    <text evidence="2 18">Belongs to the cation transport ATPase (P-type) (TC 3.A.3) family. Type IB subfamily.</text>
</comment>
<dbReference type="PRINTS" id="PR00119">
    <property type="entry name" value="CATATPASE"/>
</dbReference>
<dbReference type="InterPro" id="IPR017969">
    <property type="entry name" value="Heavy-metal-associated_CS"/>
</dbReference>
<dbReference type="SFLD" id="SFLDF00027">
    <property type="entry name" value="p-type_atpase"/>
    <property type="match status" value="1"/>
</dbReference>
<comment type="catalytic activity">
    <reaction evidence="17">
        <text>Cu(+)(in) + ATP + H2O = Cu(+)(out) + ADP + phosphate + H(+)</text>
        <dbReference type="Rhea" id="RHEA:25792"/>
        <dbReference type="ChEBI" id="CHEBI:15377"/>
        <dbReference type="ChEBI" id="CHEBI:15378"/>
        <dbReference type="ChEBI" id="CHEBI:30616"/>
        <dbReference type="ChEBI" id="CHEBI:43474"/>
        <dbReference type="ChEBI" id="CHEBI:49552"/>
        <dbReference type="ChEBI" id="CHEBI:456216"/>
        <dbReference type="EC" id="7.2.2.8"/>
    </reaction>
</comment>
<dbReference type="FunFam" id="2.70.150.10:FF:000020">
    <property type="entry name" value="Copper-exporting P-type ATPase A"/>
    <property type="match status" value="1"/>
</dbReference>
<dbReference type="GO" id="GO:0060003">
    <property type="term" value="P:copper ion export"/>
    <property type="evidence" value="ECO:0007669"/>
    <property type="project" value="UniProtKB-ARBA"/>
</dbReference>
<dbReference type="SUPFAM" id="SSF81653">
    <property type="entry name" value="Calcium ATPase, transduction domain A"/>
    <property type="match status" value="1"/>
</dbReference>
<evidence type="ECO:0000256" key="3">
    <source>
        <dbReference type="ARBA" id="ARBA00012517"/>
    </source>
</evidence>
<evidence type="ECO:0000256" key="5">
    <source>
        <dbReference type="ARBA" id="ARBA00022475"/>
    </source>
</evidence>
<feature type="domain" description="HMA" evidence="19">
    <location>
        <begin position="1"/>
        <end position="42"/>
    </location>
</feature>
<evidence type="ECO:0000259" key="19">
    <source>
        <dbReference type="PROSITE" id="PS50846"/>
    </source>
</evidence>
<keyword evidence="13" id="KW-0186">Copper</keyword>
<evidence type="ECO:0000256" key="17">
    <source>
        <dbReference type="ARBA" id="ARBA00049289"/>
    </source>
</evidence>
<comment type="caution">
    <text evidence="20">The sequence shown here is derived from an EMBL/GenBank/DDBJ whole genome shotgun (WGS) entry which is preliminary data.</text>
</comment>
<feature type="domain" description="HMA" evidence="19">
    <location>
        <begin position="56"/>
        <end position="125"/>
    </location>
</feature>
<evidence type="ECO:0000256" key="10">
    <source>
        <dbReference type="ARBA" id="ARBA00022840"/>
    </source>
</evidence>
<feature type="transmembrane region" description="Helical" evidence="18">
    <location>
        <begin position="156"/>
        <end position="177"/>
    </location>
</feature>
<evidence type="ECO:0000256" key="8">
    <source>
        <dbReference type="ARBA" id="ARBA00022741"/>
    </source>
</evidence>
<dbReference type="InterPro" id="IPR036412">
    <property type="entry name" value="HAD-like_sf"/>
</dbReference>
<dbReference type="Gene3D" id="3.30.70.100">
    <property type="match status" value="2"/>
</dbReference>
<organism evidence="20 21">
    <name type="scientific">Desulfovibrio psychrotolerans</name>
    <dbReference type="NCBI Taxonomy" id="415242"/>
    <lineage>
        <taxon>Bacteria</taxon>
        <taxon>Pseudomonadati</taxon>
        <taxon>Thermodesulfobacteriota</taxon>
        <taxon>Desulfovibrionia</taxon>
        <taxon>Desulfovibrionales</taxon>
        <taxon>Desulfovibrionaceae</taxon>
        <taxon>Desulfovibrio</taxon>
    </lineage>
</organism>
<dbReference type="InterPro" id="IPR036163">
    <property type="entry name" value="HMA_dom_sf"/>
</dbReference>
<dbReference type="InterPro" id="IPR059000">
    <property type="entry name" value="ATPase_P-type_domA"/>
</dbReference>
<feature type="transmembrane region" description="Helical" evidence="18">
    <location>
        <begin position="228"/>
        <end position="245"/>
    </location>
</feature>
<keyword evidence="4" id="KW-0813">Transport</keyword>